<organism evidence="1 2">
    <name type="scientific">Chryseotalea sanaruensis</name>
    <dbReference type="NCBI Taxonomy" id="2482724"/>
    <lineage>
        <taxon>Bacteria</taxon>
        <taxon>Pseudomonadati</taxon>
        <taxon>Bacteroidota</taxon>
        <taxon>Cytophagia</taxon>
        <taxon>Cytophagales</taxon>
        <taxon>Chryseotaleaceae</taxon>
        <taxon>Chryseotalea</taxon>
    </lineage>
</organism>
<sequence>MIIMNKRYAIGFLVLLVIIVGCYNLIQGILKTSNSVSSEYGEKFNPERASKGIPLIEEDWSVQELKNNYIIWGNDSPFLTTVKPIHYYKESQFLSDRIISERDVFHYETETEMAFRLSCEYSFETDSVVFTFIKYYKESYPPTISFKVNNFFADSIFYNWNINKYYHTGRDVSYAP</sequence>
<comment type="caution">
    <text evidence="1">The sequence shown here is derived from an EMBL/GenBank/DDBJ whole genome shotgun (WGS) entry which is preliminary data.</text>
</comment>
<accession>A0A401UFR2</accession>
<dbReference type="EMBL" id="BHXQ01000015">
    <property type="protein sequence ID" value="GCC53712.1"/>
    <property type="molecule type" value="Genomic_DNA"/>
</dbReference>
<dbReference type="PROSITE" id="PS51257">
    <property type="entry name" value="PROKAR_LIPOPROTEIN"/>
    <property type="match status" value="1"/>
</dbReference>
<dbReference type="Proteomes" id="UP000288227">
    <property type="component" value="Unassembled WGS sequence"/>
</dbReference>
<proteinExistence type="predicted"/>
<protein>
    <recommendedName>
        <fullName evidence="3">Lipoprotein</fullName>
    </recommendedName>
</protein>
<evidence type="ECO:0000313" key="1">
    <source>
        <dbReference type="EMBL" id="GCC53712.1"/>
    </source>
</evidence>
<dbReference type="AlphaFoldDB" id="A0A401UFR2"/>
<gene>
    <name evidence="1" type="ORF">SanaruYs_39600</name>
</gene>
<name>A0A401UFR2_9BACT</name>
<evidence type="ECO:0000313" key="2">
    <source>
        <dbReference type="Proteomes" id="UP000288227"/>
    </source>
</evidence>
<reference evidence="1 2" key="1">
    <citation type="submission" date="2018-11" db="EMBL/GenBank/DDBJ databases">
        <title>Chryseotalea sanarue gen. nov., sp., nov., a member of the family Cytophagaceae, isolated from a brackish lake in Hamamatsu Japan.</title>
        <authorList>
            <person name="Maejima Y."/>
            <person name="Iino T."/>
            <person name="Muraguchi Y."/>
            <person name="Fukuda K."/>
            <person name="Ohkuma M."/>
            <person name="Moriuchi R."/>
            <person name="Dohra H."/>
            <person name="Kimbara K."/>
            <person name="Shintani M."/>
        </authorList>
    </citation>
    <scope>NUCLEOTIDE SEQUENCE [LARGE SCALE GENOMIC DNA]</scope>
    <source>
        <strain evidence="1 2">Ys</strain>
    </source>
</reference>
<evidence type="ECO:0008006" key="3">
    <source>
        <dbReference type="Google" id="ProtNLM"/>
    </source>
</evidence>
<keyword evidence="2" id="KW-1185">Reference proteome</keyword>